<accession>A0A974H5K5</accession>
<feature type="non-terminal residue" evidence="2">
    <location>
        <position position="1"/>
    </location>
</feature>
<evidence type="ECO:0000313" key="3">
    <source>
        <dbReference type="Proteomes" id="UP000694892"/>
    </source>
</evidence>
<dbReference type="InterPro" id="IPR058912">
    <property type="entry name" value="HTH_animal"/>
</dbReference>
<dbReference type="Pfam" id="PF26215">
    <property type="entry name" value="HTH_animal"/>
    <property type="match status" value="1"/>
</dbReference>
<reference evidence="3" key="1">
    <citation type="journal article" date="2016" name="Nature">
        <title>Genome evolution in the allotetraploid frog Xenopus laevis.</title>
        <authorList>
            <person name="Session A.M."/>
            <person name="Uno Y."/>
            <person name="Kwon T."/>
            <person name="Chapman J.A."/>
            <person name="Toyoda A."/>
            <person name="Takahashi S."/>
            <person name="Fukui A."/>
            <person name="Hikosaka A."/>
            <person name="Suzuki A."/>
            <person name="Kondo M."/>
            <person name="van Heeringen S.J."/>
            <person name="Quigley I."/>
            <person name="Heinz S."/>
            <person name="Ogino H."/>
            <person name="Ochi H."/>
            <person name="Hellsten U."/>
            <person name="Lyons J.B."/>
            <person name="Simakov O."/>
            <person name="Putnam N."/>
            <person name="Stites J."/>
            <person name="Kuroki Y."/>
            <person name="Tanaka T."/>
            <person name="Michiue T."/>
            <person name="Watanabe M."/>
            <person name="Bogdanovic O."/>
            <person name="Lister R."/>
            <person name="Georgiou G."/>
            <person name="Paranjpe S.S."/>
            <person name="van Kruijsbergen I."/>
            <person name="Shu S."/>
            <person name="Carlson J."/>
            <person name="Kinoshita T."/>
            <person name="Ohta Y."/>
            <person name="Mawaribuchi S."/>
            <person name="Jenkins J."/>
            <person name="Grimwood J."/>
            <person name="Schmutz J."/>
            <person name="Mitros T."/>
            <person name="Mozaffari S.V."/>
            <person name="Suzuki Y."/>
            <person name="Haramoto Y."/>
            <person name="Yamamoto T.S."/>
            <person name="Takagi C."/>
            <person name="Heald R."/>
            <person name="Miller K."/>
            <person name="Haudenschild C."/>
            <person name="Kitzman J."/>
            <person name="Nakayama T."/>
            <person name="Izutsu Y."/>
            <person name="Robert J."/>
            <person name="Fortriede J."/>
            <person name="Burns K."/>
            <person name="Lotay V."/>
            <person name="Karimi K."/>
            <person name="Yasuoka Y."/>
            <person name="Dichmann D.S."/>
            <person name="Flajnik M.F."/>
            <person name="Houston D.W."/>
            <person name="Shendure J."/>
            <person name="DuPasquier L."/>
            <person name="Vize P.D."/>
            <person name="Zorn A.M."/>
            <person name="Ito M."/>
            <person name="Marcotte E.M."/>
            <person name="Wallingford J.B."/>
            <person name="Ito Y."/>
            <person name="Asashima M."/>
            <person name="Ueno N."/>
            <person name="Matsuda Y."/>
            <person name="Veenstra G.J."/>
            <person name="Fujiyama A."/>
            <person name="Harland R.M."/>
            <person name="Taira M."/>
            <person name="Rokhsar D.S."/>
        </authorList>
    </citation>
    <scope>NUCLEOTIDE SEQUENCE [LARGE SCALE GENOMIC DNA]</scope>
    <source>
        <strain evidence="3">J</strain>
    </source>
</reference>
<dbReference type="EMBL" id="CM004481">
    <property type="protein sequence ID" value="OCT65627.1"/>
    <property type="molecule type" value="Genomic_DNA"/>
</dbReference>
<proteinExistence type="predicted"/>
<dbReference type="Proteomes" id="UP000694892">
    <property type="component" value="Chromosome 8S"/>
</dbReference>
<dbReference type="PANTHER" id="PTHR21301:SF12">
    <property type="match status" value="1"/>
</dbReference>
<gene>
    <name evidence="2" type="ORF">XELAEV_18041866mg</name>
</gene>
<dbReference type="AlphaFoldDB" id="A0A974H5K5"/>
<feature type="domain" description="Helix-turn-helix" evidence="1">
    <location>
        <begin position="58"/>
        <end position="115"/>
    </location>
</feature>
<sequence>PEKELITFLEDLNNNSLNIRLTSNYSSVSVNFLDLNIFVENGKFETSLYRKPTDCNGYILRTSCHHKKWLKNIPYSQFNRLKRNCSKNIDYEKESVILTEQFKEKGYEDNVIKHAKTLCDKKNRNEMLENKNKKEKKRTTLDNKSIQFITTYNNSNKELETIIQRHWHILLKDKDLQEHLSANPCIIYKKPRTIKQILVPSCLPTIKQKQLSDPFKTGISNGFFACRTCKGCKTSKVNERNVTNFKSNITNVEFTMKDIITCNSNNVIYLLQCPCNLQYIGRTNRLLKIRIGEHMNNIKKGLMAHSVSAHFKVHHNSDPSLLKFIGIALKKTHWRGGDIVNVISREETQWIHRLKTLTPQGLNIDIDLKCFLTD</sequence>
<organism evidence="2 3">
    <name type="scientific">Xenopus laevis</name>
    <name type="common">African clawed frog</name>
    <dbReference type="NCBI Taxonomy" id="8355"/>
    <lineage>
        <taxon>Eukaryota</taxon>
        <taxon>Metazoa</taxon>
        <taxon>Chordata</taxon>
        <taxon>Craniata</taxon>
        <taxon>Vertebrata</taxon>
        <taxon>Euteleostomi</taxon>
        <taxon>Amphibia</taxon>
        <taxon>Batrachia</taxon>
        <taxon>Anura</taxon>
        <taxon>Pipoidea</taxon>
        <taxon>Pipidae</taxon>
        <taxon>Xenopodinae</taxon>
        <taxon>Xenopus</taxon>
        <taxon>Xenopus</taxon>
    </lineage>
</organism>
<evidence type="ECO:0000313" key="2">
    <source>
        <dbReference type="EMBL" id="OCT65627.1"/>
    </source>
</evidence>
<evidence type="ECO:0000259" key="1">
    <source>
        <dbReference type="Pfam" id="PF26215"/>
    </source>
</evidence>
<protein>
    <recommendedName>
        <fullName evidence="1">Helix-turn-helix domain-containing protein</fullName>
    </recommendedName>
</protein>
<dbReference type="PANTHER" id="PTHR21301">
    <property type="entry name" value="REVERSE TRANSCRIPTASE"/>
    <property type="match status" value="1"/>
</dbReference>
<name>A0A974H5K5_XENLA</name>